<dbReference type="PANTHER" id="PTHR11157:SF17">
    <property type="entry name" value="ELONGATION OF VERY LONG CHAIN FATTY ACIDS PROTEIN 6"/>
    <property type="match status" value="1"/>
</dbReference>
<dbReference type="STRING" id="2880.D8LFZ1"/>
<evidence type="ECO:0000256" key="5">
    <source>
        <dbReference type="ARBA" id="ARBA00022832"/>
    </source>
</evidence>
<dbReference type="eggNOG" id="KOG3072">
    <property type="taxonomic scope" value="Eukaryota"/>
</dbReference>
<protein>
    <recommendedName>
        <fullName evidence="10">Elongation of fatty acids protein</fullName>
        <ecNumber evidence="10">2.3.1.-</ecNumber>
    </recommendedName>
</protein>
<dbReference type="EC" id="2.3.1.-" evidence="10"/>
<evidence type="ECO:0000256" key="4">
    <source>
        <dbReference type="ARBA" id="ARBA00022692"/>
    </source>
</evidence>
<evidence type="ECO:0000313" key="12">
    <source>
        <dbReference type="EMBL" id="CBN78890.1"/>
    </source>
</evidence>
<dbReference type="GO" id="GO:0030148">
    <property type="term" value="P:sphingolipid biosynthetic process"/>
    <property type="evidence" value="ECO:0007669"/>
    <property type="project" value="TreeGrafter"/>
</dbReference>
<evidence type="ECO:0000256" key="8">
    <source>
        <dbReference type="ARBA" id="ARBA00023136"/>
    </source>
</evidence>
<evidence type="ECO:0000256" key="10">
    <source>
        <dbReference type="RuleBase" id="RU361115"/>
    </source>
</evidence>
<dbReference type="PANTHER" id="PTHR11157">
    <property type="entry name" value="FATTY ACID ACYL TRANSFERASE-RELATED"/>
    <property type="match status" value="1"/>
</dbReference>
<dbReference type="EMBL" id="FN648104">
    <property type="protein sequence ID" value="CBN78890.1"/>
    <property type="molecule type" value="Genomic_DNA"/>
</dbReference>
<evidence type="ECO:0000256" key="9">
    <source>
        <dbReference type="ARBA" id="ARBA00023160"/>
    </source>
</evidence>
<dbReference type="OrthoDB" id="434092at2759"/>
<dbReference type="GO" id="GO:0019367">
    <property type="term" value="P:fatty acid elongation, saturated fatty acid"/>
    <property type="evidence" value="ECO:0007669"/>
    <property type="project" value="TreeGrafter"/>
</dbReference>
<keyword evidence="5 10" id="KW-0276">Fatty acid metabolism</keyword>
<evidence type="ECO:0000256" key="7">
    <source>
        <dbReference type="ARBA" id="ARBA00023098"/>
    </source>
</evidence>
<keyword evidence="8 10" id="KW-0472">Membrane</keyword>
<keyword evidence="12" id="KW-0012">Acyltransferase</keyword>
<feature type="transmembrane region" description="Helical" evidence="10">
    <location>
        <begin position="103"/>
        <end position="121"/>
    </location>
</feature>
<evidence type="ECO:0000256" key="1">
    <source>
        <dbReference type="ARBA" id="ARBA00004141"/>
    </source>
</evidence>
<feature type="region of interest" description="Disordered" evidence="11">
    <location>
        <begin position="223"/>
        <end position="264"/>
    </location>
</feature>
<dbReference type="GO" id="GO:0009922">
    <property type="term" value="F:fatty acid elongase activity"/>
    <property type="evidence" value="ECO:0007669"/>
    <property type="project" value="InterPro"/>
</dbReference>
<evidence type="ECO:0000256" key="6">
    <source>
        <dbReference type="ARBA" id="ARBA00022989"/>
    </source>
</evidence>
<evidence type="ECO:0000256" key="11">
    <source>
        <dbReference type="SAM" id="MobiDB-lite"/>
    </source>
</evidence>
<dbReference type="Proteomes" id="UP000002630">
    <property type="component" value="Linkage Group LG11"/>
</dbReference>
<dbReference type="GO" id="GO:0042761">
    <property type="term" value="P:very long-chain fatty acid biosynthetic process"/>
    <property type="evidence" value="ECO:0007669"/>
    <property type="project" value="TreeGrafter"/>
</dbReference>
<keyword evidence="4 10" id="KW-0812">Transmembrane</keyword>
<feature type="compositionally biased region" description="Basic and acidic residues" evidence="11">
    <location>
        <begin position="255"/>
        <end position="264"/>
    </location>
</feature>
<dbReference type="InterPro" id="IPR030457">
    <property type="entry name" value="ELO_CS"/>
</dbReference>
<organism evidence="12 13">
    <name type="scientific">Ectocarpus siliculosus</name>
    <name type="common">Brown alga</name>
    <name type="synonym">Conferva siliculosa</name>
    <dbReference type="NCBI Taxonomy" id="2880"/>
    <lineage>
        <taxon>Eukaryota</taxon>
        <taxon>Sar</taxon>
        <taxon>Stramenopiles</taxon>
        <taxon>Ochrophyta</taxon>
        <taxon>PX clade</taxon>
        <taxon>Phaeophyceae</taxon>
        <taxon>Ectocarpales</taxon>
        <taxon>Ectocarpaceae</taxon>
        <taxon>Ectocarpus</taxon>
    </lineage>
</organism>
<dbReference type="GO" id="GO:0034626">
    <property type="term" value="P:fatty acid elongation, polyunsaturated fatty acid"/>
    <property type="evidence" value="ECO:0007669"/>
    <property type="project" value="TreeGrafter"/>
</dbReference>
<keyword evidence="3 10" id="KW-0808">Transferase</keyword>
<feature type="transmembrane region" description="Helical" evidence="10">
    <location>
        <begin position="127"/>
        <end position="146"/>
    </location>
</feature>
<keyword evidence="7 10" id="KW-0443">Lipid metabolism</keyword>
<keyword evidence="13" id="KW-1185">Reference proteome</keyword>
<evidence type="ECO:0000256" key="2">
    <source>
        <dbReference type="ARBA" id="ARBA00022516"/>
    </source>
</evidence>
<dbReference type="PROSITE" id="PS01188">
    <property type="entry name" value="ELO"/>
    <property type="match status" value="1"/>
</dbReference>
<dbReference type="AlphaFoldDB" id="D8LFZ1"/>
<comment type="catalytic activity">
    <reaction evidence="10">
        <text>an acyl-CoA + malonyl-CoA + H(+) = a 3-oxoacyl-CoA + CO2 + CoA</text>
        <dbReference type="Rhea" id="RHEA:50252"/>
        <dbReference type="ChEBI" id="CHEBI:15378"/>
        <dbReference type="ChEBI" id="CHEBI:16526"/>
        <dbReference type="ChEBI" id="CHEBI:57287"/>
        <dbReference type="ChEBI" id="CHEBI:57384"/>
        <dbReference type="ChEBI" id="CHEBI:58342"/>
        <dbReference type="ChEBI" id="CHEBI:90726"/>
    </reaction>
    <physiologicalReaction direction="left-to-right" evidence="10">
        <dbReference type="Rhea" id="RHEA:50253"/>
    </physiologicalReaction>
</comment>
<feature type="transmembrane region" description="Helical" evidence="10">
    <location>
        <begin position="66"/>
        <end position="83"/>
    </location>
</feature>
<gene>
    <name evidence="12" type="primary">ELO</name>
    <name evidence="12" type="ORF">Esi_0155_0011</name>
</gene>
<reference evidence="12 13" key="1">
    <citation type="journal article" date="2010" name="Nature">
        <title>The Ectocarpus genome and the independent evolution of multicellularity in brown algae.</title>
        <authorList>
            <person name="Cock J.M."/>
            <person name="Sterck L."/>
            <person name="Rouze P."/>
            <person name="Scornet D."/>
            <person name="Allen A.E."/>
            <person name="Amoutzias G."/>
            <person name="Anthouard V."/>
            <person name="Artiguenave F."/>
            <person name="Aury J.M."/>
            <person name="Badger J.H."/>
            <person name="Beszteri B."/>
            <person name="Billiau K."/>
            <person name="Bonnet E."/>
            <person name="Bothwell J.H."/>
            <person name="Bowler C."/>
            <person name="Boyen C."/>
            <person name="Brownlee C."/>
            <person name="Carrano C.J."/>
            <person name="Charrier B."/>
            <person name="Cho G.Y."/>
            <person name="Coelho S.M."/>
            <person name="Collen J."/>
            <person name="Corre E."/>
            <person name="Da Silva C."/>
            <person name="Delage L."/>
            <person name="Delaroque N."/>
            <person name="Dittami S.M."/>
            <person name="Doulbeau S."/>
            <person name="Elias M."/>
            <person name="Farnham G."/>
            <person name="Gachon C.M."/>
            <person name="Gschloessl B."/>
            <person name="Heesch S."/>
            <person name="Jabbari K."/>
            <person name="Jubin C."/>
            <person name="Kawai H."/>
            <person name="Kimura K."/>
            <person name="Kloareg B."/>
            <person name="Kupper F.C."/>
            <person name="Lang D."/>
            <person name="Le Bail A."/>
            <person name="Leblanc C."/>
            <person name="Lerouge P."/>
            <person name="Lohr M."/>
            <person name="Lopez P.J."/>
            <person name="Martens C."/>
            <person name="Maumus F."/>
            <person name="Michel G."/>
            <person name="Miranda-Saavedra D."/>
            <person name="Morales J."/>
            <person name="Moreau H."/>
            <person name="Motomura T."/>
            <person name="Nagasato C."/>
            <person name="Napoli C.A."/>
            <person name="Nelson D.R."/>
            <person name="Nyvall-Collen P."/>
            <person name="Peters A.F."/>
            <person name="Pommier C."/>
            <person name="Potin P."/>
            <person name="Poulain J."/>
            <person name="Quesneville H."/>
            <person name="Read B."/>
            <person name="Rensing S.A."/>
            <person name="Ritter A."/>
            <person name="Rousvoal S."/>
            <person name="Samanta M."/>
            <person name="Samson G."/>
            <person name="Schroeder D.C."/>
            <person name="Segurens B."/>
            <person name="Strittmatter M."/>
            <person name="Tonon T."/>
            <person name="Tregear J.W."/>
            <person name="Valentin K."/>
            <person name="von Dassow P."/>
            <person name="Yamagishi T."/>
            <person name="Van de Peer Y."/>
            <person name="Wincker P."/>
        </authorList>
    </citation>
    <scope>NUCLEOTIDE SEQUENCE [LARGE SCALE GENOMIC DNA]</scope>
    <source>
        <strain evidence="13">Ec32 / CCAP1310/4</strain>
    </source>
</reference>
<keyword evidence="2 10" id="KW-0444">Lipid biosynthesis</keyword>
<dbReference type="GO" id="GO:0005789">
    <property type="term" value="C:endoplasmic reticulum membrane"/>
    <property type="evidence" value="ECO:0007669"/>
    <property type="project" value="TreeGrafter"/>
</dbReference>
<comment type="similarity">
    <text evidence="10">Belongs to the ELO family.</text>
</comment>
<dbReference type="EMBL" id="FN649736">
    <property type="protein sequence ID" value="CBN78890.1"/>
    <property type="molecule type" value="Genomic_DNA"/>
</dbReference>
<feature type="transmembrane region" description="Helical" evidence="10">
    <location>
        <begin position="26"/>
        <end position="46"/>
    </location>
</feature>
<dbReference type="GO" id="GO:0034625">
    <property type="term" value="P:fatty acid elongation, monounsaturated fatty acid"/>
    <property type="evidence" value="ECO:0007669"/>
    <property type="project" value="TreeGrafter"/>
</dbReference>
<keyword evidence="9 10" id="KW-0275">Fatty acid biosynthesis</keyword>
<dbReference type="Pfam" id="PF01151">
    <property type="entry name" value="ELO"/>
    <property type="match status" value="1"/>
</dbReference>
<feature type="transmembrane region" description="Helical" evidence="10">
    <location>
        <begin position="196"/>
        <end position="216"/>
    </location>
</feature>
<dbReference type="FunCoup" id="D8LFZ1">
    <property type="interactions" value="34"/>
</dbReference>
<sequence length="264" mass="29665">MGYLAFCYVGPKVMANRKPFDLRRPLIAWNFLLSAFSFVGMMRTVPHLVQILYVYGFKYTICAKPTMWYGSGAVGMWTQAFVFSKIPELGDTIFVVLRKKPLIFLHWYHHVTVLLYCWHSYFEQTTYGLYFISMNYTVHALMYLYYGLAGMRIRLCKPYYITTMQISQMVVGIAVCVAGGYYMAMGETKFISRPNFQAGVLMYFSYMLLFLQYALGRFLPKAGKSKVSKGGGGSGAGKPKTAASGDGGAGAASSVDRKPRSKAE</sequence>
<dbReference type="InParanoid" id="D8LFZ1"/>
<name>D8LFZ1_ECTSI</name>
<proteinExistence type="inferred from homology"/>
<accession>D8LFZ1</accession>
<evidence type="ECO:0000256" key="3">
    <source>
        <dbReference type="ARBA" id="ARBA00022679"/>
    </source>
</evidence>
<evidence type="ECO:0000313" key="13">
    <source>
        <dbReference type="Proteomes" id="UP000002630"/>
    </source>
</evidence>
<keyword evidence="6 10" id="KW-1133">Transmembrane helix</keyword>
<dbReference type="InterPro" id="IPR002076">
    <property type="entry name" value="ELO_fam"/>
</dbReference>
<comment type="subcellular location">
    <subcellularLocation>
        <location evidence="1">Membrane</location>
        <topology evidence="1">Multi-pass membrane protein</topology>
    </subcellularLocation>
</comment>
<feature type="transmembrane region" description="Helical" evidence="10">
    <location>
        <begin position="158"/>
        <end position="184"/>
    </location>
</feature>